<comment type="caution">
    <text evidence="1">The sequence shown here is derived from an EMBL/GenBank/DDBJ whole genome shotgun (WGS) entry which is preliminary data.</text>
</comment>
<evidence type="ECO:0000313" key="2">
    <source>
        <dbReference type="EMBL" id="CAF3627562.1"/>
    </source>
</evidence>
<dbReference type="Proteomes" id="UP000682733">
    <property type="component" value="Unassembled WGS sequence"/>
</dbReference>
<dbReference type="Proteomes" id="UP000677228">
    <property type="component" value="Unassembled WGS sequence"/>
</dbReference>
<proteinExistence type="predicted"/>
<reference evidence="1" key="1">
    <citation type="submission" date="2021-02" db="EMBL/GenBank/DDBJ databases">
        <authorList>
            <person name="Nowell W R."/>
        </authorList>
    </citation>
    <scope>NUCLEOTIDE SEQUENCE</scope>
</reference>
<gene>
    <name evidence="1" type="ORF">OVA965_LOCUS6720</name>
    <name evidence="2" type="ORF">TMI583_LOCUS6716</name>
</gene>
<organism evidence="1 3">
    <name type="scientific">Didymodactylos carnosus</name>
    <dbReference type="NCBI Taxonomy" id="1234261"/>
    <lineage>
        <taxon>Eukaryota</taxon>
        <taxon>Metazoa</taxon>
        <taxon>Spiralia</taxon>
        <taxon>Gnathifera</taxon>
        <taxon>Rotifera</taxon>
        <taxon>Eurotatoria</taxon>
        <taxon>Bdelloidea</taxon>
        <taxon>Philodinida</taxon>
        <taxon>Philodinidae</taxon>
        <taxon>Didymodactylos</taxon>
    </lineage>
</organism>
<evidence type="ECO:0000313" key="1">
    <source>
        <dbReference type="EMBL" id="CAF0842585.1"/>
    </source>
</evidence>
<evidence type="ECO:0000313" key="3">
    <source>
        <dbReference type="Proteomes" id="UP000677228"/>
    </source>
</evidence>
<accession>A0A8S2D923</accession>
<sequence>MSNPTVDSAGRKLHFNLTGYKWYSLRCTGKGLLQLKCLYVCMYYIKLKQYELANEHLITAKKRYKEITLFSFNEAREKALMVEELLISIDANTNKAEIALTASQEQIR</sequence>
<protein>
    <submittedName>
        <fullName evidence="1">Uncharacterized protein</fullName>
    </submittedName>
</protein>
<name>A0A8S2D923_9BILA</name>
<dbReference type="EMBL" id="CAJNOK010002052">
    <property type="protein sequence ID" value="CAF0842585.1"/>
    <property type="molecule type" value="Genomic_DNA"/>
</dbReference>
<dbReference type="AlphaFoldDB" id="A0A8S2D923"/>
<dbReference type="EMBL" id="CAJOBA010002052">
    <property type="protein sequence ID" value="CAF3627562.1"/>
    <property type="molecule type" value="Genomic_DNA"/>
</dbReference>